<evidence type="ECO:0000256" key="3">
    <source>
        <dbReference type="PROSITE-ProRule" id="PRU00236"/>
    </source>
</evidence>
<dbReference type="GO" id="GO:0046872">
    <property type="term" value="F:metal ion binding"/>
    <property type="evidence" value="ECO:0007669"/>
    <property type="project" value="UniProtKB-KW"/>
</dbReference>
<evidence type="ECO:0000313" key="5">
    <source>
        <dbReference type="EMBL" id="MCU7378373.1"/>
    </source>
</evidence>
<evidence type="ECO:0000256" key="2">
    <source>
        <dbReference type="ARBA" id="ARBA00023027"/>
    </source>
</evidence>
<feature type="domain" description="Deacetylase sirtuin-type" evidence="4">
    <location>
        <begin position="6"/>
        <end position="290"/>
    </location>
</feature>
<keyword evidence="6" id="KW-1185">Reference proteome</keyword>
<dbReference type="PANTHER" id="PTHR11085">
    <property type="entry name" value="NAD-DEPENDENT PROTEIN DEACYLASE SIRTUIN-5, MITOCHONDRIAL-RELATED"/>
    <property type="match status" value="1"/>
</dbReference>
<keyword evidence="3" id="KW-0862">Zinc</keyword>
<keyword evidence="3" id="KW-0479">Metal-binding</keyword>
<dbReference type="GO" id="GO:0017136">
    <property type="term" value="F:histone deacetylase activity, NAD-dependent"/>
    <property type="evidence" value="ECO:0007669"/>
    <property type="project" value="TreeGrafter"/>
</dbReference>
<feature type="binding site" evidence="3">
    <location>
        <position position="147"/>
    </location>
    <ligand>
        <name>Zn(2+)</name>
        <dbReference type="ChEBI" id="CHEBI:29105"/>
    </ligand>
</feature>
<comment type="caution">
    <text evidence="3">Lacks conserved residue(s) required for the propagation of feature annotation.</text>
</comment>
<keyword evidence="1" id="KW-0808">Transferase</keyword>
<accession>A0A9J6QR70</accession>
<dbReference type="Proteomes" id="UP001065549">
    <property type="component" value="Unassembled WGS sequence"/>
</dbReference>
<reference evidence="5" key="1">
    <citation type="submission" date="2022-09" db="EMBL/GenBank/DDBJ databases">
        <title>Culturomic study of gut microbiota in children with autism spectrum disorder.</title>
        <authorList>
            <person name="Efimov B.A."/>
            <person name="Chaplin A.V."/>
            <person name="Sokolova S.R."/>
            <person name="Pikina A.P."/>
            <person name="Korzhanova M."/>
            <person name="Belova V."/>
            <person name="Korostin D."/>
        </authorList>
    </citation>
    <scope>NUCLEOTIDE SEQUENCE</scope>
    <source>
        <strain evidence="5">ASD5510</strain>
    </source>
</reference>
<protein>
    <submittedName>
        <fullName evidence="5">Sir2 silent information regulator family NAD-dependent deacetylase</fullName>
    </submittedName>
</protein>
<dbReference type="Gene3D" id="3.40.50.1220">
    <property type="entry name" value="TPP-binding domain"/>
    <property type="match status" value="1"/>
</dbReference>
<name>A0A9J6QR70_9FIRM</name>
<evidence type="ECO:0000313" key="6">
    <source>
        <dbReference type="Proteomes" id="UP001065549"/>
    </source>
</evidence>
<dbReference type="InterPro" id="IPR026590">
    <property type="entry name" value="Ssirtuin_cat_dom"/>
</dbReference>
<sequence length="290" mass="33631">MEDRKRDSNKEKLRSMALILNRADALVIGAGAGLSASAGFTYDGPRFTDNFSEFIERYGMTDMYSAGFYPFKTPEEKWAYWSRHIYVNRYDMEAGRAYKDLFQLVNDRNYFVITTNVDHQFQLAGFDDDRIFATQGDYGLFQCKRACHKRLYENENQVREMVKHQKNCRIPSSLVPKCPVCGGEMEVNLRADGFFVEDESWHRAARRYEAFLNENMEKSIVFLELGVGMNTPGIIKYPFWKMTKGMSRAFYICINRGEAWAPGEIEDRSICVDGDIGELLNQLLLYESRL</sequence>
<gene>
    <name evidence="5" type="ORF">OBO34_08385</name>
</gene>
<evidence type="ECO:0000256" key="1">
    <source>
        <dbReference type="ARBA" id="ARBA00022679"/>
    </source>
</evidence>
<feature type="binding site" evidence="3">
    <location>
        <position position="178"/>
    </location>
    <ligand>
        <name>Zn(2+)</name>
        <dbReference type="ChEBI" id="CHEBI:29105"/>
    </ligand>
</feature>
<dbReference type="PANTHER" id="PTHR11085:SF10">
    <property type="entry name" value="NAD-DEPENDENT PROTEIN DEACYLASE SIRTUIN-5, MITOCHONDRIAL-RELATED"/>
    <property type="match status" value="1"/>
</dbReference>
<dbReference type="SUPFAM" id="SSF52467">
    <property type="entry name" value="DHS-like NAD/FAD-binding domain"/>
    <property type="match status" value="1"/>
</dbReference>
<dbReference type="AlphaFoldDB" id="A0A9J6QR70"/>
<comment type="caution">
    <text evidence="5">The sequence shown here is derived from an EMBL/GenBank/DDBJ whole genome shotgun (WGS) entry which is preliminary data.</text>
</comment>
<evidence type="ECO:0000259" key="4">
    <source>
        <dbReference type="PROSITE" id="PS50305"/>
    </source>
</evidence>
<proteinExistence type="predicted"/>
<feature type="binding site" evidence="3">
    <location>
        <position position="181"/>
    </location>
    <ligand>
        <name>Zn(2+)</name>
        <dbReference type="ChEBI" id="CHEBI:29105"/>
    </ligand>
</feature>
<dbReference type="Gene3D" id="3.30.1600.10">
    <property type="entry name" value="SIR2/SIRT2 'Small Domain"/>
    <property type="match status" value="1"/>
</dbReference>
<dbReference type="InterPro" id="IPR050134">
    <property type="entry name" value="NAD-dep_sirtuin_deacylases"/>
</dbReference>
<organism evidence="5 6">
    <name type="scientific">Hominibacterium faecale</name>
    <dbReference type="NCBI Taxonomy" id="2839743"/>
    <lineage>
        <taxon>Bacteria</taxon>
        <taxon>Bacillati</taxon>
        <taxon>Bacillota</taxon>
        <taxon>Clostridia</taxon>
        <taxon>Peptostreptococcales</taxon>
        <taxon>Anaerovoracaceae</taxon>
        <taxon>Hominibacterium</taxon>
    </lineage>
</organism>
<dbReference type="PROSITE" id="PS50305">
    <property type="entry name" value="SIRTUIN"/>
    <property type="match status" value="1"/>
</dbReference>
<feature type="binding site" evidence="3">
    <location>
        <position position="143"/>
    </location>
    <ligand>
        <name>Zn(2+)</name>
        <dbReference type="ChEBI" id="CHEBI:29105"/>
    </ligand>
</feature>
<dbReference type="GO" id="GO:0070403">
    <property type="term" value="F:NAD+ binding"/>
    <property type="evidence" value="ECO:0007669"/>
    <property type="project" value="TreeGrafter"/>
</dbReference>
<dbReference type="RefSeq" id="WP_253019850.1">
    <property type="nucleotide sequence ID" value="NZ_JAOSHN010000003.1"/>
</dbReference>
<dbReference type="InterPro" id="IPR029035">
    <property type="entry name" value="DHS-like_NAD/FAD-binding_dom"/>
</dbReference>
<dbReference type="EMBL" id="JAOSHN010000003">
    <property type="protein sequence ID" value="MCU7378373.1"/>
    <property type="molecule type" value="Genomic_DNA"/>
</dbReference>
<keyword evidence="2" id="KW-0520">NAD</keyword>
<dbReference type="InterPro" id="IPR026591">
    <property type="entry name" value="Sirtuin_cat_small_dom_sf"/>
</dbReference>